<evidence type="ECO:0000313" key="3">
    <source>
        <dbReference type="EMBL" id="CAK94278.1"/>
    </source>
</evidence>
<dbReference type="SUPFAM" id="SSF52540">
    <property type="entry name" value="P-loop containing nucleoside triphosphate hydrolases"/>
    <property type="match status" value="1"/>
</dbReference>
<dbReference type="OMA" id="MIFFPTS"/>
<reference evidence="3 4" key="1">
    <citation type="journal article" date="2006" name="Nature">
        <title>Global trends of whole-genome duplications revealed by the ciliate Paramecium tetraurelia.</title>
        <authorList>
            <consortium name="Genoscope"/>
            <person name="Aury J.-M."/>
            <person name="Jaillon O."/>
            <person name="Duret L."/>
            <person name="Noel B."/>
            <person name="Jubin C."/>
            <person name="Porcel B.M."/>
            <person name="Segurens B."/>
            <person name="Daubin V."/>
            <person name="Anthouard V."/>
            <person name="Aiach N."/>
            <person name="Arnaiz O."/>
            <person name="Billaut A."/>
            <person name="Beisson J."/>
            <person name="Blanc I."/>
            <person name="Bouhouche K."/>
            <person name="Camara F."/>
            <person name="Duharcourt S."/>
            <person name="Guigo R."/>
            <person name="Gogendeau D."/>
            <person name="Katinka M."/>
            <person name="Keller A.-M."/>
            <person name="Kissmehl R."/>
            <person name="Klotz C."/>
            <person name="Koll F."/>
            <person name="Le Moue A."/>
            <person name="Lepere C."/>
            <person name="Malinsky S."/>
            <person name="Nowacki M."/>
            <person name="Nowak J.K."/>
            <person name="Plattner H."/>
            <person name="Poulain J."/>
            <person name="Ruiz F."/>
            <person name="Serrano V."/>
            <person name="Zagulski M."/>
            <person name="Dessen P."/>
            <person name="Betermier M."/>
            <person name="Weissenbach J."/>
            <person name="Scarpelli C."/>
            <person name="Schachter V."/>
            <person name="Sperling L."/>
            <person name="Meyer E."/>
            <person name="Cohen J."/>
            <person name="Wincker P."/>
        </authorList>
    </citation>
    <scope>NUCLEOTIDE SEQUENCE [LARGE SCALE GENOMIC DNA]</scope>
    <source>
        <strain evidence="3 4">Stock d4-2</strain>
    </source>
</reference>
<dbReference type="Gene3D" id="3.40.50.300">
    <property type="entry name" value="P-loop containing nucleotide triphosphate hydrolases"/>
    <property type="match status" value="1"/>
</dbReference>
<keyword evidence="4" id="KW-1185">Reference proteome</keyword>
<dbReference type="GO" id="GO:0006886">
    <property type="term" value="P:intracellular protein transport"/>
    <property type="evidence" value="ECO:0000318"/>
    <property type="project" value="GO_Central"/>
</dbReference>
<dbReference type="GO" id="GO:0005829">
    <property type="term" value="C:cytosol"/>
    <property type="evidence" value="ECO:0007669"/>
    <property type="project" value="GOC"/>
</dbReference>
<sequence>MDNEQEVAIKLGIVGNQGAGKTSLILRVAEKKFCGNQNCGVAVDFRSIRDYKLNGKRVNLNIFDIAGLARNSDLALSFIKDASALVLAFSLPEQEYYENQEGQLSEQLEVQIQNWTDKIYDNSSENTPVFIVGCKLDLVKDQKRLIPALDENLQEILKKCKKVNIINNSDKNMIFFPTSALSGNGVDKLFQKWSSEASKIKKSHGSTLKTKSHLKKENQKEQCC</sequence>
<evidence type="ECO:0000256" key="1">
    <source>
        <dbReference type="ARBA" id="ARBA00022741"/>
    </source>
</evidence>
<dbReference type="KEGG" id="ptm:GSPATT00026601001"/>
<dbReference type="GO" id="GO:0012505">
    <property type="term" value="C:endomembrane system"/>
    <property type="evidence" value="ECO:0000318"/>
    <property type="project" value="GO_Central"/>
</dbReference>
<dbReference type="HOGENOM" id="CLU_1237121_0_0_1"/>
<dbReference type="GeneID" id="5047436"/>
<dbReference type="PROSITE" id="PS51421">
    <property type="entry name" value="RAS"/>
    <property type="match status" value="1"/>
</dbReference>
<name>A0EG37_PARTE</name>
<dbReference type="GO" id="GO:0003924">
    <property type="term" value="F:GTPase activity"/>
    <property type="evidence" value="ECO:0000318"/>
    <property type="project" value="GO_Central"/>
</dbReference>
<gene>
    <name evidence="3" type="ORF">GSPATT00026601001</name>
</gene>
<dbReference type="Pfam" id="PF00071">
    <property type="entry name" value="Ras"/>
    <property type="match status" value="1"/>
</dbReference>
<dbReference type="PROSITE" id="PS51419">
    <property type="entry name" value="RAB"/>
    <property type="match status" value="1"/>
</dbReference>
<dbReference type="SMART" id="SM00175">
    <property type="entry name" value="RAB"/>
    <property type="match status" value="1"/>
</dbReference>
<dbReference type="SMART" id="SM00174">
    <property type="entry name" value="RHO"/>
    <property type="match status" value="1"/>
</dbReference>
<dbReference type="InterPro" id="IPR001806">
    <property type="entry name" value="Small_GTPase"/>
</dbReference>
<dbReference type="EMBL" id="CT868676">
    <property type="protein sequence ID" value="CAK94278.1"/>
    <property type="molecule type" value="Genomic_DNA"/>
</dbReference>
<dbReference type="RefSeq" id="XP_001461651.1">
    <property type="nucleotide sequence ID" value="XM_001461614.1"/>
</dbReference>
<dbReference type="GO" id="GO:0005794">
    <property type="term" value="C:Golgi apparatus"/>
    <property type="evidence" value="ECO:0000318"/>
    <property type="project" value="GO_Central"/>
</dbReference>
<dbReference type="AlphaFoldDB" id="A0EG37"/>
<dbReference type="SMART" id="SM00173">
    <property type="entry name" value="RAS"/>
    <property type="match status" value="1"/>
</dbReference>
<dbReference type="InParanoid" id="A0EG37"/>
<evidence type="ECO:0000256" key="2">
    <source>
        <dbReference type="SAM" id="MobiDB-lite"/>
    </source>
</evidence>
<feature type="compositionally biased region" description="Basic and acidic residues" evidence="2">
    <location>
        <begin position="215"/>
        <end position="224"/>
    </location>
</feature>
<dbReference type="OrthoDB" id="302118at2759"/>
<feature type="compositionally biased region" description="Basic residues" evidence="2">
    <location>
        <begin position="204"/>
        <end position="214"/>
    </location>
</feature>
<dbReference type="GO" id="GO:0005525">
    <property type="term" value="F:GTP binding"/>
    <property type="evidence" value="ECO:0007669"/>
    <property type="project" value="InterPro"/>
</dbReference>
<dbReference type="InterPro" id="IPR027417">
    <property type="entry name" value="P-loop_NTPase"/>
</dbReference>
<feature type="region of interest" description="Disordered" evidence="2">
    <location>
        <begin position="204"/>
        <end position="224"/>
    </location>
</feature>
<evidence type="ECO:0000313" key="4">
    <source>
        <dbReference type="Proteomes" id="UP000000600"/>
    </source>
</evidence>
<dbReference type="eggNOG" id="KOG0084">
    <property type="taxonomic scope" value="Eukaryota"/>
</dbReference>
<keyword evidence="1" id="KW-0547">Nucleotide-binding</keyword>
<proteinExistence type="predicted"/>
<dbReference type="STRING" id="5888.A0EG37"/>
<dbReference type="GO" id="GO:0042147">
    <property type="term" value="P:retrograde transport, endosome to Golgi"/>
    <property type="evidence" value="ECO:0000318"/>
    <property type="project" value="GO_Central"/>
</dbReference>
<dbReference type="Proteomes" id="UP000000600">
    <property type="component" value="Unassembled WGS sequence"/>
</dbReference>
<dbReference type="PANTHER" id="PTHR47978">
    <property type="match status" value="1"/>
</dbReference>
<dbReference type="GO" id="GO:0006890">
    <property type="term" value="P:retrograde vesicle-mediated transport, Golgi to endoplasmic reticulum"/>
    <property type="evidence" value="ECO:0000318"/>
    <property type="project" value="GO_Central"/>
</dbReference>
<dbReference type="GO" id="GO:0006891">
    <property type="term" value="P:intra-Golgi vesicle-mediated transport"/>
    <property type="evidence" value="ECO:0000318"/>
    <property type="project" value="GO_Central"/>
</dbReference>
<organism evidence="3 4">
    <name type="scientific">Paramecium tetraurelia</name>
    <dbReference type="NCBI Taxonomy" id="5888"/>
    <lineage>
        <taxon>Eukaryota</taxon>
        <taxon>Sar</taxon>
        <taxon>Alveolata</taxon>
        <taxon>Ciliophora</taxon>
        <taxon>Intramacronucleata</taxon>
        <taxon>Oligohymenophorea</taxon>
        <taxon>Peniculida</taxon>
        <taxon>Parameciidae</taxon>
        <taxon>Paramecium</taxon>
    </lineage>
</organism>
<dbReference type="CDD" id="cd00154">
    <property type="entry name" value="Rab"/>
    <property type="match status" value="1"/>
</dbReference>
<dbReference type="PRINTS" id="PR00449">
    <property type="entry name" value="RASTRNSFRMNG"/>
</dbReference>
<protein>
    <submittedName>
        <fullName evidence="3">Uncharacterized protein</fullName>
    </submittedName>
</protein>
<accession>A0EG37</accession>